<keyword evidence="1" id="KW-1133">Transmembrane helix</keyword>
<sequence length="182" mass="21033">CEGKAKMVSLAEMRKYLEEFGRQSTHFDKSDEIIKQRIKNVSFVFVFFFNNVKYETITLVCTHLLTKVIDNVHSSLRAHHDLVCSALLYVCVFFVCLFVLIIKTNKSKTNIALHNRRAHTYCKQYLKHNLSDCSKLACLDHEKFLEGYSGDNGSLVSFFFLKCTNLLFSTFAHDLKKKKKGS</sequence>
<name>X6MAS4_RETFI</name>
<organism evidence="2 3">
    <name type="scientific">Reticulomyxa filosa</name>
    <dbReference type="NCBI Taxonomy" id="46433"/>
    <lineage>
        <taxon>Eukaryota</taxon>
        <taxon>Sar</taxon>
        <taxon>Rhizaria</taxon>
        <taxon>Retaria</taxon>
        <taxon>Foraminifera</taxon>
        <taxon>Monothalamids</taxon>
        <taxon>Reticulomyxidae</taxon>
        <taxon>Reticulomyxa</taxon>
    </lineage>
</organism>
<dbReference type="Proteomes" id="UP000023152">
    <property type="component" value="Unassembled WGS sequence"/>
</dbReference>
<protein>
    <submittedName>
        <fullName evidence="2">Uncharacterized protein</fullName>
    </submittedName>
</protein>
<reference evidence="2 3" key="1">
    <citation type="journal article" date="2013" name="Curr. Biol.">
        <title>The Genome of the Foraminiferan Reticulomyxa filosa.</title>
        <authorList>
            <person name="Glockner G."/>
            <person name="Hulsmann N."/>
            <person name="Schleicher M."/>
            <person name="Noegel A.A."/>
            <person name="Eichinger L."/>
            <person name="Gallinger C."/>
            <person name="Pawlowski J."/>
            <person name="Sierra R."/>
            <person name="Euteneuer U."/>
            <person name="Pillet L."/>
            <person name="Moustafa A."/>
            <person name="Platzer M."/>
            <person name="Groth M."/>
            <person name="Szafranski K."/>
            <person name="Schliwa M."/>
        </authorList>
    </citation>
    <scope>NUCLEOTIDE SEQUENCE [LARGE SCALE GENOMIC DNA]</scope>
</reference>
<evidence type="ECO:0000256" key="1">
    <source>
        <dbReference type="SAM" id="Phobius"/>
    </source>
</evidence>
<feature type="transmembrane region" description="Helical" evidence="1">
    <location>
        <begin position="82"/>
        <end position="102"/>
    </location>
</feature>
<evidence type="ECO:0000313" key="2">
    <source>
        <dbReference type="EMBL" id="ETO10140.1"/>
    </source>
</evidence>
<evidence type="ECO:0000313" key="3">
    <source>
        <dbReference type="Proteomes" id="UP000023152"/>
    </source>
</evidence>
<keyword evidence="1" id="KW-0472">Membrane</keyword>
<proteinExistence type="predicted"/>
<feature type="non-terminal residue" evidence="2">
    <location>
        <position position="1"/>
    </location>
</feature>
<accession>X6MAS4</accession>
<dbReference type="AlphaFoldDB" id="X6MAS4"/>
<keyword evidence="1" id="KW-0812">Transmembrane</keyword>
<keyword evidence="3" id="KW-1185">Reference proteome</keyword>
<gene>
    <name evidence="2" type="ORF">RFI_27237</name>
</gene>
<dbReference type="EMBL" id="ASPP01023628">
    <property type="protein sequence ID" value="ETO10140.1"/>
    <property type="molecule type" value="Genomic_DNA"/>
</dbReference>
<comment type="caution">
    <text evidence="2">The sequence shown here is derived from an EMBL/GenBank/DDBJ whole genome shotgun (WGS) entry which is preliminary data.</text>
</comment>